<organism evidence="1 2">
    <name type="scientific">Streptomyces smaragdinus</name>
    <dbReference type="NCBI Taxonomy" id="2585196"/>
    <lineage>
        <taxon>Bacteria</taxon>
        <taxon>Bacillati</taxon>
        <taxon>Actinomycetota</taxon>
        <taxon>Actinomycetes</taxon>
        <taxon>Kitasatosporales</taxon>
        <taxon>Streptomycetaceae</taxon>
        <taxon>Streptomyces</taxon>
    </lineage>
</organism>
<protein>
    <recommendedName>
        <fullName evidence="3">DUF4440 domain-containing protein</fullName>
    </recommendedName>
</protein>
<dbReference type="OrthoDB" id="9429664at2"/>
<dbReference type="RefSeq" id="WP_153449598.1">
    <property type="nucleotide sequence ID" value="NZ_WEGJ01000001.1"/>
</dbReference>
<dbReference type="Proteomes" id="UP000466345">
    <property type="component" value="Unassembled WGS sequence"/>
</dbReference>
<evidence type="ECO:0000313" key="1">
    <source>
        <dbReference type="EMBL" id="MQY10265.1"/>
    </source>
</evidence>
<accession>A0A7K0C9Y3</accession>
<gene>
    <name evidence="1" type="ORF">SRB5_03720</name>
</gene>
<evidence type="ECO:0000313" key="2">
    <source>
        <dbReference type="Proteomes" id="UP000466345"/>
    </source>
</evidence>
<dbReference type="AlphaFoldDB" id="A0A7K0C9Y3"/>
<reference evidence="1 2" key="1">
    <citation type="submission" date="2019-10" db="EMBL/GenBank/DDBJ databases">
        <title>Streptomyces smaragdinus sp. nov. and Streptomyces fabii sp. nov., isolated from the gut of fungus growing-termite Macrotermes natalensis.</title>
        <authorList>
            <person name="Schwitalla J."/>
            <person name="Benndorf R."/>
            <person name="Martin K."/>
            <person name="De Beer W."/>
            <person name="Kaster A.-K."/>
            <person name="Vollmers J."/>
            <person name="Poulsen M."/>
            <person name="Beemelmanns C."/>
        </authorList>
    </citation>
    <scope>NUCLEOTIDE SEQUENCE [LARGE SCALE GENOMIC DNA]</scope>
    <source>
        <strain evidence="1 2">RB5</strain>
    </source>
</reference>
<dbReference type="EMBL" id="WEGJ01000001">
    <property type="protein sequence ID" value="MQY10265.1"/>
    <property type="molecule type" value="Genomic_DNA"/>
</dbReference>
<comment type="caution">
    <text evidence="1">The sequence shown here is derived from an EMBL/GenBank/DDBJ whole genome shotgun (WGS) entry which is preliminary data.</text>
</comment>
<keyword evidence="2" id="KW-1185">Reference proteome</keyword>
<evidence type="ECO:0008006" key="3">
    <source>
        <dbReference type="Google" id="ProtNLM"/>
    </source>
</evidence>
<sequence length="99" mass="11694">MTDSDMQELFRTRAQAVRDQDIGLFLSTQISELEFASSDGYLALRDLQLDILYVHEESDIERVVLVKETYTRPEKGDRSSIVLYFLTRTTRGWRIYRVR</sequence>
<proteinExistence type="predicted"/>
<name>A0A7K0C9Y3_9ACTN</name>